<reference evidence="2" key="1">
    <citation type="submission" date="2016-06" db="EMBL/GenBank/DDBJ databases">
        <title>Parallel loss of symbiosis genes in relatives of nitrogen-fixing non-legume Parasponia.</title>
        <authorList>
            <person name="Van Velzen R."/>
            <person name="Holmer R."/>
            <person name="Bu F."/>
            <person name="Rutten L."/>
            <person name="Van Zeijl A."/>
            <person name="Liu W."/>
            <person name="Santuari L."/>
            <person name="Cao Q."/>
            <person name="Sharma T."/>
            <person name="Shen D."/>
            <person name="Roswanjaya Y."/>
            <person name="Wardhani T."/>
            <person name="Kalhor M.S."/>
            <person name="Jansen J."/>
            <person name="Van den Hoogen J."/>
            <person name="Gungor B."/>
            <person name="Hartog M."/>
            <person name="Hontelez J."/>
            <person name="Verver J."/>
            <person name="Yang W.-C."/>
            <person name="Schijlen E."/>
            <person name="Repin R."/>
            <person name="Schilthuizen M."/>
            <person name="Schranz E."/>
            <person name="Heidstra R."/>
            <person name="Miyata K."/>
            <person name="Fedorova E."/>
            <person name="Kohlen W."/>
            <person name="Bisseling T."/>
            <person name="Smit S."/>
            <person name="Geurts R."/>
        </authorList>
    </citation>
    <scope>NUCLEOTIDE SEQUENCE [LARGE SCALE GENOMIC DNA]</scope>
    <source>
        <strain evidence="2">cv. RG33-2</strain>
    </source>
</reference>
<keyword evidence="2" id="KW-1185">Reference proteome</keyword>
<accession>A0A2P5BI23</accession>
<dbReference type="STRING" id="63057.A0A2P5BI23"/>
<dbReference type="Proteomes" id="UP000237000">
    <property type="component" value="Unassembled WGS sequence"/>
</dbReference>
<evidence type="ECO:0000313" key="2">
    <source>
        <dbReference type="Proteomes" id="UP000237000"/>
    </source>
</evidence>
<evidence type="ECO:0000313" key="1">
    <source>
        <dbReference type="EMBL" id="PON48459.1"/>
    </source>
</evidence>
<name>A0A2P5BI23_TREOI</name>
<sequence length="99" mass="11242">MGWKLLSELLSSIIIHFFKGGAAAFTHFCPTWPLLSLFLKMSAMRLDLTCRVYPELDSMAMDMDMIDHFDRLPDSRLLLVFNKIGEVKALCGCCVVLLQ</sequence>
<proteinExistence type="predicted"/>
<dbReference type="AlphaFoldDB" id="A0A2P5BI23"/>
<dbReference type="EMBL" id="JXTC01000517">
    <property type="protein sequence ID" value="PON48459.1"/>
    <property type="molecule type" value="Genomic_DNA"/>
</dbReference>
<dbReference type="OrthoDB" id="1113608at2759"/>
<gene>
    <name evidence="1" type="ORF">TorRG33x02_320440</name>
</gene>
<dbReference type="InParanoid" id="A0A2P5BI23"/>
<protein>
    <submittedName>
        <fullName evidence="1">Uncharacterized protein</fullName>
    </submittedName>
</protein>
<organism evidence="1 2">
    <name type="scientific">Trema orientale</name>
    <name type="common">Charcoal tree</name>
    <name type="synonym">Celtis orientalis</name>
    <dbReference type="NCBI Taxonomy" id="63057"/>
    <lineage>
        <taxon>Eukaryota</taxon>
        <taxon>Viridiplantae</taxon>
        <taxon>Streptophyta</taxon>
        <taxon>Embryophyta</taxon>
        <taxon>Tracheophyta</taxon>
        <taxon>Spermatophyta</taxon>
        <taxon>Magnoliopsida</taxon>
        <taxon>eudicotyledons</taxon>
        <taxon>Gunneridae</taxon>
        <taxon>Pentapetalae</taxon>
        <taxon>rosids</taxon>
        <taxon>fabids</taxon>
        <taxon>Rosales</taxon>
        <taxon>Cannabaceae</taxon>
        <taxon>Trema</taxon>
    </lineage>
</organism>
<comment type="caution">
    <text evidence="1">The sequence shown here is derived from an EMBL/GenBank/DDBJ whole genome shotgun (WGS) entry which is preliminary data.</text>
</comment>